<dbReference type="KEGG" id="cfus:CYFUS_000846"/>
<keyword evidence="5 6" id="KW-0472">Membrane</keyword>
<evidence type="ECO:0000313" key="10">
    <source>
        <dbReference type="Proteomes" id="UP000217257"/>
    </source>
</evidence>
<sequence length="258" mass="26906">MLMHGHTKGGKLRFGLKLLAPLCISVGLLVTLRVVGPQYLDQQHLSGVLRPLGHWAPLVFVLLLGARPVTLLPGQLFAAVGGILFGTLMGTVYALVGSLLATALIHLLSRRFGRGPMKRLAGHRHDGIQRAARRHGFQVGFLACVNSIIPADVMLAAASATGARFWPLALGAVVGSVPGTLLTTSFGSSLSQGKTWTTVASVGGLLVSLTLGIILGRRLARELTAKGEAEPAASAREAARAPSRRPVLSSELSRGVGA</sequence>
<evidence type="ECO:0000256" key="1">
    <source>
        <dbReference type="ARBA" id="ARBA00004651"/>
    </source>
</evidence>
<keyword evidence="4 6" id="KW-1133">Transmembrane helix</keyword>
<proteinExistence type="inferred from homology"/>
<evidence type="ECO:0000256" key="6">
    <source>
        <dbReference type="RuleBase" id="RU366058"/>
    </source>
</evidence>
<dbReference type="InterPro" id="IPR032816">
    <property type="entry name" value="VTT_dom"/>
</dbReference>
<feature type="compositionally biased region" description="Low complexity" evidence="7">
    <location>
        <begin position="230"/>
        <end position="246"/>
    </location>
</feature>
<dbReference type="PANTHER" id="PTHR12677:SF59">
    <property type="entry name" value="GOLGI APPARATUS MEMBRANE PROTEIN TVP38-RELATED"/>
    <property type="match status" value="1"/>
</dbReference>
<dbReference type="Proteomes" id="UP000217257">
    <property type="component" value="Chromosome"/>
</dbReference>
<feature type="domain" description="VTT" evidence="8">
    <location>
        <begin position="72"/>
        <end position="188"/>
    </location>
</feature>
<keyword evidence="2 6" id="KW-1003">Cell membrane</keyword>
<evidence type="ECO:0000256" key="5">
    <source>
        <dbReference type="ARBA" id="ARBA00023136"/>
    </source>
</evidence>
<evidence type="ECO:0000256" key="7">
    <source>
        <dbReference type="SAM" id="MobiDB-lite"/>
    </source>
</evidence>
<evidence type="ECO:0000256" key="3">
    <source>
        <dbReference type="ARBA" id="ARBA00022692"/>
    </source>
</evidence>
<feature type="transmembrane region" description="Helical" evidence="6">
    <location>
        <begin position="139"/>
        <end position="159"/>
    </location>
</feature>
<gene>
    <name evidence="9" type="ORF">CYFUS_000846</name>
</gene>
<reference evidence="9 10" key="1">
    <citation type="submission" date="2017-06" db="EMBL/GenBank/DDBJ databases">
        <title>Sequencing and comparative analysis of myxobacterial genomes.</title>
        <authorList>
            <person name="Rupp O."/>
            <person name="Goesmann A."/>
            <person name="Sogaard-Andersen L."/>
        </authorList>
    </citation>
    <scope>NUCLEOTIDE SEQUENCE [LARGE SCALE GENOMIC DNA]</scope>
    <source>
        <strain evidence="9 10">DSM 52655</strain>
    </source>
</reference>
<dbReference type="GO" id="GO:0005886">
    <property type="term" value="C:plasma membrane"/>
    <property type="evidence" value="ECO:0007669"/>
    <property type="project" value="UniProtKB-SubCell"/>
</dbReference>
<dbReference type="Pfam" id="PF09335">
    <property type="entry name" value="VTT_dom"/>
    <property type="match status" value="1"/>
</dbReference>
<protein>
    <recommendedName>
        <fullName evidence="6">TVP38/TMEM64 family membrane protein</fullName>
    </recommendedName>
</protein>
<feature type="transmembrane region" description="Helical" evidence="6">
    <location>
        <begin position="52"/>
        <end position="70"/>
    </location>
</feature>
<feature type="region of interest" description="Disordered" evidence="7">
    <location>
        <begin position="226"/>
        <end position="258"/>
    </location>
</feature>
<dbReference type="PANTHER" id="PTHR12677">
    <property type="entry name" value="GOLGI APPARATUS MEMBRANE PROTEIN TVP38-RELATED"/>
    <property type="match status" value="1"/>
</dbReference>
<organism evidence="9 10">
    <name type="scientific">Cystobacter fuscus</name>
    <dbReference type="NCBI Taxonomy" id="43"/>
    <lineage>
        <taxon>Bacteria</taxon>
        <taxon>Pseudomonadati</taxon>
        <taxon>Myxococcota</taxon>
        <taxon>Myxococcia</taxon>
        <taxon>Myxococcales</taxon>
        <taxon>Cystobacterineae</taxon>
        <taxon>Archangiaceae</taxon>
        <taxon>Cystobacter</taxon>
    </lineage>
</organism>
<comment type="subcellular location">
    <subcellularLocation>
        <location evidence="1 6">Cell membrane</location>
        <topology evidence="1 6">Multi-pass membrane protein</topology>
    </subcellularLocation>
</comment>
<feature type="transmembrane region" description="Helical" evidence="6">
    <location>
        <begin position="196"/>
        <end position="216"/>
    </location>
</feature>
<evidence type="ECO:0000259" key="8">
    <source>
        <dbReference type="Pfam" id="PF09335"/>
    </source>
</evidence>
<keyword evidence="3 6" id="KW-0812">Transmembrane</keyword>
<comment type="similarity">
    <text evidence="6">Belongs to the TVP38/TMEM64 family.</text>
</comment>
<feature type="transmembrane region" description="Helical" evidence="6">
    <location>
        <begin position="76"/>
        <end position="109"/>
    </location>
</feature>
<feature type="transmembrane region" description="Helical" evidence="6">
    <location>
        <begin position="18"/>
        <end position="40"/>
    </location>
</feature>
<feature type="transmembrane region" description="Helical" evidence="6">
    <location>
        <begin position="165"/>
        <end position="184"/>
    </location>
</feature>
<evidence type="ECO:0000256" key="2">
    <source>
        <dbReference type="ARBA" id="ARBA00022475"/>
    </source>
</evidence>
<evidence type="ECO:0000256" key="4">
    <source>
        <dbReference type="ARBA" id="ARBA00022989"/>
    </source>
</evidence>
<dbReference type="InterPro" id="IPR015414">
    <property type="entry name" value="TMEM64"/>
</dbReference>
<accession>A0A250IVX9</accession>
<evidence type="ECO:0000313" key="9">
    <source>
        <dbReference type="EMBL" id="ATB35433.1"/>
    </source>
</evidence>
<dbReference type="AlphaFoldDB" id="A0A250IVX9"/>
<name>A0A250IVX9_9BACT</name>
<dbReference type="EMBL" id="CP022098">
    <property type="protein sequence ID" value="ATB35433.1"/>
    <property type="molecule type" value="Genomic_DNA"/>
</dbReference>